<dbReference type="InterPro" id="IPR010210">
    <property type="entry name" value="ADH_synthase"/>
</dbReference>
<dbReference type="InterPro" id="IPR013785">
    <property type="entry name" value="Aldolase_TIM"/>
</dbReference>
<evidence type="ECO:0000256" key="2">
    <source>
        <dbReference type="ARBA" id="ARBA00022679"/>
    </source>
</evidence>
<comment type="caution">
    <text evidence="5">The sequence shown here is derived from an EMBL/GenBank/DDBJ whole genome shotgun (WGS) entry which is preliminary data.</text>
</comment>
<reference evidence="5" key="1">
    <citation type="submission" date="2019-08" db="EMBL/GenBank/DDBJ databases">
        <authorList>
            <person name="Kucharzyk K."/>
            <person name="Murdoch R.W."/>
            <person name="Higgins S."/>
            <person name="Loffler F."/>
        </authorList>
    </citation>
    <scope>NUCLEOTIDE SEQUENCE</scope>
</reference>
<evidence type="ECO:0000256" key="1">
    <source>
        <dbReference type="ARBA" id="ARBA00022605"/>
    </source>
</evidence>
<name>A0A644TXM0_9ZZZZ</name>
<dbReference type="CDD" id="cd00958">
    <property type="entry name" value="DhnA"/>
    <property type="match status" value="1"/>
</dbReference>
<dbReference type="PIRSF" id="PIRSF038992">
    <property type="entry name" value="Aldolase_Ia"/>
    <property type="match status" value="1"/>
</dbReference>
<evidence type="ECO:0000313" key="5">
    <source>
        <dbReference type="EMBL" id="MPL71678.1"/>
    </source>
</evidence>
<dbReference type="AlphaFoldDB" id="A0A644TXM0"/>
<dbReference type="SUPFAM" id="SSF51569">
    <property type="entry name" value="Aldolase"/>
    <property type="match status" value="1"/>
</dbReference>
<protein>
    <submittedName>
        <fullName evidence="5">2-amino-4, 5-dihydroxy-6-oxo-7-(Phosphonooxy)heptanoate synthase</fullName>
        <ecNumber evidence="5">4.1.2.56</ecNumber>
    </submittedName>
</protein>
<proteinExistence type="inferred from homology"/>
<dbReference type="GO" id="GO:0008652">
    <property type="term" value="P:amino acid biosynthetic process"/>
    <property type="evidence" value="ECO:0007669"/>
    <property type="project" value="UniProtKB-KW"/>
</dbReference>
<dbReference type="Pfam" id="PF01791">
    <property type="entry name" value="DeoC"/>
    <property type="match status" value="1"/>
</dbReference>
<evidence type="ECO:0000256" key="4">
    <source>
        <dbReference type="ARBA" id="ARBA00023270"/>
    </source>
</evidence>
<keyword evidence="1" id="KW-0028">Amino-acid biosynthesis</keyword>
<dbReference type="NCBIfam" id="TIGR01949">
    <property type="entry name" value="ADH_synth"/>
    <property type="match status" value="1"/>
</dbReference>
<keyword evidence="2" id="KW-0808">Transferase</keyword>
<dbReference type="Gene3D" id="3.20.20.70">
    <property type="entry name" value="Aldolase class I"/>
    <property type="match status" value="1"/>
</dbReference>
<keyword evidence="3" id="KW-0057">Aromatic amino acid biosynthesis</keyword>
<accession>A0A644TXM0</accession>
<dbReference type="GO" id="GO:0009073">
    <property type="term" value="P:aromatic amino acid family biosynthetic process"/>
    <property type="evidence" value="ECO:0007669"/>
    <property type="project" value="UniProtKB-KW"/>
</dbReference>
<keyword evidence="4" id="KW-0704">Schiff base</keyword>
<dbReference type="SMART" id="SM01133">
    <property type="entry name" value="DeoC"/>
    <property type="match status" value="1"/>
</dbReference>
<organism evidence="5">
    <name type="scientific">bioreactor metagenome</name>
    <dbReference type="NCBI Taxonomy" id="1076179"/>
    <lineage>
        <taxon>unclassified sequences</taxon>
        <taxon>metagenomes</taxon>
        <taxon>ecological metagenomes</taxon>
    </lineage>
</organism>
<dbReference type="GO" id="GO:0016836">
    <property type="term" value="F:hydro-lyase activity"/>
    <property type="evidence" value="ECO:0007669"/>
    <property type="project" value="InterPro"/>
</dbReference>
<dbReference type="InterPro" id="IPR050456">
    <property type="entry name" value="DeoC/FbaB_aldolase"/>
</dbReference>
<evidence type="ECO:0000256" key="3">
    <source>
        <dbReference type="ARBA" id="ARBA00023141"/>
    </source>
</evidence>
<dbReference type="PANTHER" id="PTHR47916:SF1">
    <property type="entry name" value="3-HYDROXY-5-PHOSPHONOOXYPENTANE-2,4-DIONE THIOLASE"/>
    <property type="match status" value="1"/>
</dbReference>
<dbReference type="GO" id="GO:0016740">
    <property type="term" value="F:transferase activity"/>
    <property type="evidence" value="ECO:0007669"/>
    <property type="project" value="UniProtKB-KW"/>
</dbReference>
<keyword evidence="5" id="KW-0456">Lyase</keyword>
<dbReference type="HAMAP" id="MF_00960">
    <property type="entry name" value="ADH_synthase"/>
    <property type="match status" value="1"/>
</dbReference>
<dbReference type="InterPro" id="IPR041720">
    <property type="entry name" value="FbaB-like"/>
</dbReference>
<dbReference type="NCBIfam" id="NF005556">
    <property type="entry name" value="PRK07226.1"/>
    <property type="match status" value="1"/>
</dbReference>
<dbReference type="EC" id="4.1.2.56" evidence="5"/>
<dbReference type="PANTHER" id="PTHR47916">
    <property type="entry name" value="FRUCTOSE-BISPHOSPHATE ALDOLASE CLASS 1"/>
    <property type="match status" value="1"/>
</dbReference>
<sequence>MFGKHIRMERVIDRNSGRAVIVPLDHGISMGPITGLTDMRDTINKISIGGATAVLMHKGMVPYGHRTSGKDIGLIVHLSAGTGLGTDPNSKVIVTTVEEAITLGADAVSIHINLGADTEPEMICNAGEISRKCQQWGMPLLAMVYPRGKNIKDSFDVDALKTCARVAAELGADLVKTSYTGDIDTFREVVRGAQIPVVIAGGPKMGSDMEMLQMVRDSLDAGGKGVSIGRNIFQHNDIVGITSAVSDIVLRDFSVEEAAKHLVR</sequence>
<dbReference type="GO" id="GO:0004332">
    <property type="term" value="F:fructose-bisphosphate aldolase activity"/>
    <property type="evidence" value="ECO:0007669"/>
    <property type="project" value="InterPro"/>
</dbReference>
<gene>
    <name evidence="5" type="primary">griI_3</name>
    <name evidence="5" type="ORF">SDC9_17456</name>
</gene>
<dbReference type="InterPro" id="IPR002915">
    <property type="entry name" value="DeoC/FbaB/LacD_aldolase"/>
</dbReference>
<dbReference type="EMBL" id="VSSQ01000060">
    <property type="protein sequence ID" value="MPL71678.1"/>
    <property type="molecule type" value="Genomic_DNA"/>
</dbReference>